<proteinExistence type="predicted"/>
<sequence length="118" mass="12684">MLHNGGGSGSRAAEVRTEIASGGGEVTDRENGFAKVLHKLVQWIKLEDSEMVSNHSTTLGSHHEIPVNKLCRATPTFKEAISADLAPIFTSAHPHHTHSFLSQLQAAVTDPTPTTINH</sequence>
<evidence type="ECO:0000313" key="3">
    <source>
        <dbReference type="Proteomes" id="UP000274504"/>
    </source>
</evidence>
<evidence type="ECO:0000313" key="1">
    <source>
        <dbReference type="EMBL" id="VDL47633.1"/>
    </source>
</evidence>
<reference evidence="1 3" key="2">
    <citation type="submission" date="2018-11" db="EMBL/GenBank/DDBJ databases">
        <authorList>
            <consortium name="Pathogen Informatics"/>
        </authorList>
    </citation>
    <scope>NUCLEOTIDE SEQUENCE [LARGE SCALE GENOMIC DNA]</scope>
</reference>
<reference evidence="5" key="1">
    <citation type="submission" date="2017-02" db="UniProtKB">
        <authorList>
            <consortium name="WormBaseParasite"/>
        </authorList>
    </citation>
    <scope>IDENTIFICATION</scope>
</reference>
<dbReference type="Proteomes" id="UP000274504">
    <property type="component" value="Unassembled WGS sequence"/>
</dbReference>
<dbReference type="AlphaFoldDB" id="A0A0R3SHC5"/>
<dbReference type="EMBL" id="CABIJS010000697">
    <property type="protein sequence ID" value="VUZ55656.1"/>
    <property type="molecule type" value="Genomic_DNA"/>
</dbReference>
<dbReference type="Proteomes" id="UP000321570">
    <property type="component" value="Unassembled WGS sequence"/>
</dbReference>
<evidence type="ECO:0000313" key="2">
    <source>
        <dbReference type="EMBL" id="VUZ55656.1"/>
    </source>
</evidence>
<dbReference type="WBParaSite" id="HDID_0000434001-mRNA-1">
    <property type="protein sequence ID" value="HDID_0000434001-mRNA-1"/>
    <property type="gene ID" value="HDID_0000434001"/>
</dbReference>
<keyword evidence="4" id="KW-1185">Reference proteome</keyword>
<evidence type="ECO:0000313" key="5">
    <source>
        <dbReference type="WBParaSite" id="HDID_0000434001-mRNA-1"/>
    </source>
</evidence>
<reference evidence="2 4" key="3">
    <citation type="submission" date="2019-07" db="EMBL/GenBank/DDBJ databases">
        <authorList>
            <person name="Jastrzebski P J."/>
            <person name="Paukszto L."/>
            <person name="Jastrzebski P J."/>
        </authorList>
    </citation>
    <scope>NUCLEOTIDE SEQUENCE [LARGE SCALE GENOMIC DNA]</scope>
    <source>
        <strain evidence="2 4">WMS-il1</strain>
    </source>
</reference>
<dbReference type="EMBL" id="UYSG01001623">
    <property type="protein sequence ID" value="VDL47633.1"/>
    <property type="molecule type" value="Genomic_DNA"/>
</dbReference>
<name>A0A0R3SHC5_HYMDI</name>
<accession>A0A0R3SHC5</accession>
<organism evidence="5">
    <name type="scientific">Hymenolepis diminuta</name>
    <name type="common">Rat tapeworm</name>
    <dbReference type="NCBI Taxonomy" id="6216"/>
    <lineage>
        <taxon>Eukaryota</taxon>
        <taxon>Metazoa</taxon>
        <taxon>Spiralia</taxon>
        <taxon>Lophotrochozoa</taxon>
        <taxon>Platyhelminthes</taxon>
        <taxon>Cestoda</taxon>
        <taxon>Eucestoda</taxon>
        <taxon>Cyclophyllidea</taxon>
        <taxon>Hymenolepididae</taxon>
        <taxon>Hymenolepis</taxon>
    </lineage>
</organism>
<protein>
    <submittedName>
        <fullName evidence="1 5">Uncharacterized protein</fullName>
    </submittedName>
</protein>
<gene>
    <name evidence="1" type="ORF">HDID_LOCUS4338</name>
    <name evidence="2" type="ORF">WMSIL1_LOCUS13562</name>
</gene>
<evidence type="ECO:0000313" key="4">
    <source>
        <dbReference type="Proteomes" id="UP000321570"/>
    </source>
</evidence>